<protein>
    <recommendedName>
        <fullName evidence="3">Carboxylic ester hydrolase</fullName>
        <ecNumber evidence="3">3.1.1.-</ecNumber>
    </recommendedName>
</protein>
<comment type="caution">
    <text evidence="6">The sequence shown here is derived from an EMBL/GenBank/DDBJ whole genome shotgun (WGS) entry which is preliminary data.</text>
</comment>
<feature type="domain" description="Carboxylesterase type B" evidence="5">
    <location>
        <begin position="3"/>
        <end position="328"/>
    </location>
</feature>
<evidence type="ECO:0000256" key="3">
    <source>
        <dbReference type="RuleBase" id="RU361235"/>
    </source>
</evidence>
<sequence length="471" mass="49146">MAGQTVYRGQTSGNVDVWRGIRYATPPTGDLRWRRARPLEQESGTVDATAFGAAAPQEVNPGVPMSPDAIKSEDCLFLNVWAPAGAAGNDRRLPVMVWIHGGAYVFGAGTQPIYDGAHLASTQNIVVVTLNYRLGALGFADLGAGGSGAGGVSDSAAGGRYETNAALSDVLTALRWVADTIDAFGGDPDNVTVAGESAGGGIVTTLLTMPLARGLFHRAVAQSSPVTSVYDRARAAYVAERLTAAVGGTCGDIDSFAALDTDKVVAATMKAFTGVPAAHPGTIPFSPVVDGDLVPRHPIDVYRDGESLPIPLLIGTNRDEAALFKFMKSPLMPIAEPAIMQMFTAIATEYPEVSIPTAERVAAAYPGTKAKFWLGGRRVGERIAATCRRGGVRSSATATRTPVSTRLRARGRRSPRTVGQRLPSTLTTASSTISTGRCVKPGATRSSGSAEQSCPGLRAIVIGMYPICVLE</sequence>
<dbReference type="InterPro" id="IPR019819">
    <property type="entry name" value="Carboxylesterase_B_CS"/>
</dbReference>
<keyword evidence="2 3" id="KW-0378">Hydrolase</keyword>
<dbReference type="PROSITE" id="PS00122">
    <property type="entry name" value="CARBOXYLESTERASE_B_1"/>
    <property type="match status" value="1"/>
</dbReference>
<feature type="region of interest" description="Disordered" evidence="4">
    <location>
        <begin position="409"/>
        <end position="451"/>
    </location>
</feature>
<evidence type="ECO:0000256" key="1">
    <source>
        <dbReference type="ARBA" id="ARBA00005964"/>
    </source>
</evidence>
<feature type="compositionally biased region" description="Low complexity" evidence="4">
    <location>
        <begin position="424"/>
        <end position="435"/>
    </location>
</feature>
<dbReference type="Pfam" id="PF00135">
    <property type="entry name" value="COesterase"/>
    <property type="match status" value="1"/>
</dbReference>
<dbReference type="AlphaFoldDB" id="H5U7D4"/>
<dbReference type="InterPro" id="IPR019826">
    <property type="entry name" value="Carboxylesterase_B_AS"/>
</dbReference>
<dbReference type="PANTHER" id="PTHR11559">
    <property type="entry name" value="CARBOXYLESTERASE"/>
    <property type="match status" value="1"/>
</dbReference>
<dbReference type="EC" id="3.1.1.-" evidence="3"/>
<dbReference type="GO" id="GO:0016787">
    <property type="term" value="F:hydrolase activity"/>
    <property type="evidence" value="ECO:0007669"/>
    <property type="project" value="UniProtKB-KW"/>
</dbReference>
<dbReference type="Proteomes" id="UP000005845">
    <property type="component" value="Unassembled WGS sequence"/>
</dbReference>
<evidence type="ECO:0000256" key="2">
    <source>
        <dbReference type="ARBA" id="ARBA00022801"/>
    </source>
</evidence>
<dbReference type="InterPro" id="IPR029058">
    <property type="entry name" value="AB_hydrolase_fold"/>
</dbReference>
<dbReference type="EMBL" id="BAFC01000140">
    <property type="protein sequence ID" value="GAB41642.1"/>
    <property type="molecule type" value="Genomic_DNA"/>
</dbReference>
<dbReference type="InterPro" id="IPR050309">
    <property type="entry name" value="Type-B_Carboxylest/Lipase"/>
</dbReference>
<dbReference type="Gene3D" id="3.40.50.1820">
    <property type="entry name" value="alpha/beta hydrolase"/>
    <property type="match status" value="1"/>
</dbReference>
<dbReference type="SUPFAM" id="SSF53474">
    <property type="entry name" value="alpha/beta-Hydrolases"/>
    <property type="match status" value="1"/>
</dbReference>
<proteinExistence type="inferred from homology"/>
<accession>H5U7D4</accession>
<dbReference type="PROSITE" id="PS00941">
    <property type="entry name" value="CARBOXYLESTERASE_B_2"/>
    <property type="match status" value="1"/>
</dbReference>
<reference evidence="6 7" key="1">
    <citation type="submission" date="2012-02" db="EMBL/GenBank/DDBJ databases">
        <title>Whole genome shotgun sequence of Gordonia sputi NBRC 100414.</title>
        <authorList>
            <person name="Yoshida I."/>
            <person name="Hosoyama A."/>
            <person name="Tsuchikane K."/>
            <person name="Katsumata H."/>
            <person name="Yamazaki S."/>
            <person name="Fujita N."/>
        </authorList>
    </citation>
    <scope>NUCLEOTIDE SEQUENCE [LARGE SCALE GENOMIC DNA]</scope>
    <source>
        <strain evidence="6 7">NBRC 100414</strain>
    </source>
</reference>
<evidence type="ECO:0000256" key="4">
    <source>
        <dbReference type="SAM" id="MobiDB-lite"/>
    </source>
</evidence>
<dbReference type="eggNOG" id="COG2272">
    <property type="taxonomic scope" value="Bacteria"/>
</dbReference>
<comment type="similarity">
    <text evidence="1 3">Belongs to the type-B carboxylesterase/lipase family.</text>
</comment>
<evidence type="ECO:0000313" key="6">
    <source>
        <dbReference type="EMBL" id="GAB41642.1"/>
    </source>
</evidence>
<keyword evidence="7" id="KW-1185">Reference proteome</keyword>
<evidence type="ECO:0000313" key="7">
    <source>
        <dbReference type="Proteomes" id="UP000005845"/>
    </source>
</evidence>
<evidence type="ECO:0000259" key="5">
    <source>
        <dbReference type="Pfam" id="PF00135"/>
    </source>
</evidence>
<dbReference type="InterPro" id="IPR002018">
    <property type="entry name" value="CarbesteraseB"/>
</dbReference>
<organism evidence="6 7">
    <name type="scientific">Gordonia sputi NBRC 100414</name>
    <dbReference type="NCBI Taxonomy" id="1089453"/>
    <lineage>
        <taxon>Bacteria</taxon>
        <taxon>Bacillati</taxon>
        <taxon>Actinomycetota</taxon>
        <taxon>Actinomycetes</taxon>
        <taxon>Mycobacteriales</taxon>
        <taxon>Gordoniaceae</taxon>
        <taxon>Gordonia</taxon>
    </lineage>
</organism>
<gene>
    <name evidence="6" type="ORF">GOSPT_142_00030</name>
</gene>
<name>H5U7D4_9ACTN</name>